<keyword evidence="2" id="KW-0812">Transmembrane</keyword>
<comment type="caution">
    <text evidence="3">The sequence shown here is derived from an EMBL/GenBank/DDBJ whole genome shotgun (WGS) entry which is preliminary data.</text>
</comment>
<evidence type="ECO:0000256" key="1">
    <source>
        <dbReference type="SAM" id="MobiDB-lite"/>
    </source>
</evidence>
<dbReference type="EMBL" id="JADULK010000001">
    <property type="protein sequence ID" value="MBH1928250.1"/>
    <property type="molecule type" value="Genomic_DNA"/>
</dbReference>
<reference evidence="3 4" key="1">
    <citation type="submission" date="2020-11" db="EMBL/GenBank/DDBJ databases">
        <title>Enhanced detection system for hospital associated transmission using whole genome sequencing surveillance.</title>
        <authorList>
            <person name="Harrison L.H."/>
            <person name="Van Tyne D."/>
            <person name="Marsh J.W."/>
            <person name="Griffith M.P."/>
            <person name="Snyder D.J."/>
            <person name="Cooper V.S."/>
            <person name="Mustapha M."/>
        </authorList>
    </citation>
    <scope>NUCLEOTIDE SEQUENCE [LARGE SCALE GENOMIC DNA]</scope>
    <source>
        <strain evidence="3 4">SER00230</strain>
    </source>
</reference>
<evidence type="ECO:0000313" key="3">
    <source>
        <dbReference type="EMBL" id="MBH1928250.1"/>
    </source>
</evidence>
<evidence type="ECO:0000256" key="2">
    <source>
        <dbReference type="SAM" id="Phobius"/>
    </source>
</evidence>
<accession>A0ABS0M815</accession>
<name>A0ABS0M815_SERRU</name>
<organism evidence="3 4">
    <name type="scientific">Serratia rubidaea</name>
    <name type="common">Serratia marinorubra</name>
    <dbReference type="NCBI Taxonomy" id="61652"/>
    <lineage>
        <taxon>Bacteria</taxon>
        <taxon>Pseudomonadati</taxon>
        <taxon>Pseudomonadota</taxon>
        <taxon>Gammaproteobacteria</taxon>
        <taxon>Enterobacterales</taxon>
        <taxon>Yersiniaceae</taxon>
        <taxon>Serratia</taxon>
    </lineage>
</organism>
<feature type="transmembrane region" description="Helical" evidence="2">
    <location>
        <begin position="6"/>
        <end position="24"/>
    </location>
</feature>
<keyword evidence="4" id="KW-1185">Reference proteome</keyword>
<keyword evidence="2" id="KW-1133">Transmembrane helix</keyword>
<feature type="region of interest" description="Disordered" evidence="1">
    <location>
        <begin position="23"/>
        <end position="45"/>
    </location>
</feature>
<feature type="compositionally biased region" description="Polar residues" evidence="1">
    <location>
        <begin position="36"/>
        <end position="45"/>
    </location>
</feature>
<evidence type="ECO:0000313" key="4">
    <source>
        <dbReference type="Proteomes" id="UP000624159"/>
    </source>
</evidence>
<gene>
    <name evidence="3" type="ORF">I5U13_01045</name>
</gene>
<keyword evidence="2" id="KW-0472">Membrane</keyword>
<sequence length="45" mass="4938">MLDSFVIIVNLVDSVTYLFVTSGGKKIKRRKRGKNDTPQTPAADG</sequence>
<dbReference type="Proteomes" id="UP000624159">
    <property type="component" value="Unassembled WGS sequence"/>
</dbReference>
<dbReference type="RefSeq" id="WP_197662917.1">
    <property type="nucleotide sequence ID" value="NZ_JADULK010000001.1"/>
</dbReference>
<protein>
    <submittedName>
        <fullName evidence="3">Uncharacterized protein</fullName>
    </submittedName>
</protein>
<proteinExistence type="predicted"/>